<dbReference type="EMBL" id="JBHUJB010000028">
    <property type="protein sequence ID" value="MFD2158597.1"/>
    <property type="molecule type" value="Genomic_DNA"/>
</dbReference>
<keyword evidence="4" id="KW-1185">Reference proteome</keyword>
<dbReference type="NCBIfam" id="TIGR02595">
    <property type="entry name" value="PEP_CTERM"/>
    <property type="match status" value="1"/>
</dbReference>
<dbReference type="RefSeq" id="WP_377086755.1">
    <property type="nucleotide sequence ID" value="NZ_JBHSJL010000014.1"/>
</dbReference>
<feature type="signal peptide" evidence="1">
    <location>
        <begin position="1"/>
        <end position="19"/>
    </location>
</feature>
<organism evidence="3 4">
    <name type="scientific">Rubritalea tangerina</name>
    <dbReference type="NCBI Taxonomy" id="430798"/>
    <lineage>
        <taxon>Bacteria</taxon>
        <taxon>Pseudomonadati</taxon>
        <taxon>Verrucomicrobiota</taxon>
        <taxon>Verrucomicrobiia</taxon>
        <taxon>Verrucomicrobiales</taxon>
        <taxon>Rubritaleaceae</taxon>
        <taxon>Rubritalea</taxon>
    </lineage>
</organism>
<dbReference type="Pfam" id="PF07589">
    <property type="entry name" value="PEP-CTERM"/>
    <property type="match status" value="1"/>
</dbReference>
<proteinExistence type="predicted"/>
<evidence type="ECO:0000256" key="1">
    <source>
        <dbReference type="SAM" id="SignalP"/>
    </source>
</evidence>
<feature type="domain" description="Ice-binding protein C-terminal" evidence="2">
    <location>
        <begin position="183"/>
        <end position="205"/>
    </location>
</feature>
<protein>
    <submittedName>
        <fullName evidence="3">PEP-CTERM sorting domain-containing protein</fullName>
    </submittedName>
</protein>
<dbReference type="InterPro" id="IPR013424">
    <property type="entry name" value="Ice-binding_C"/>
</dbReference>
<gene>
    <name evidence="3" type="ORF">ACFSW8_06785</name>
</gene>
<comment type="caution">
    <text evidence="3">The sequence shown here is derived from an EMBL/GenBank/DDBJ whole genome shotgun (WGS) entry which is preliminary data.</text>
</comment>
<dbReference type="Proteomes" id="UP001597389">
    <property type="component" value="Unassembled WGS sequence"/>
</dbReference>
<sequence length="206" mass="21525">MAPKITLLALLLTLSQSQAAVITYTFISNTGADFSSYIGAPNTSLPIVIQDIAATTDGVNFTFDLTLDGTLNDGSQGAVFSSQRVRLSGDTSGTDDSKTVVFTISDITVQGRGSVDSYGFVTVDKFDNGGGDAWLVNGVDTLNSGSNNTEAITKNTVLSIEALDDGSNGNTRLEGFQVEFTTTIPEPSSTALLGLGALALLMHRKK</sequence>
<evidence type="ECO:0000313" key="4">
    <source>
        <dbReference type="Proteomes" id="UP001597389"/>
    </source>
</evidence>
<evidence type="ECO:0000313" key="3">
    <source>
        <dbReference type="EMBL" id="MFD2158597.1"/>
    </source>
</evidence>
<keyword evidence="1" id="KW-0732">Signal</keyword>
<reference evidence="4" key="1">
    <citation type="journal article" date="2019" name="Int. J. Syst. Evol. Microbiol.">
        <title>The Global Catalogue of Microorganisms (GCM) 10K type strain sequencing project: providing services to taxonomists for standard genome sequencing and annotation.</title>
        <authorList>
            <consortium name="The Broad Institute Genomics Platform"/>
            <consortium name="The Broad Institute Genome Sequencing Center for Infectious Disease"/>
            <person name="Wu L."/>
            <person name="Ma J."/>
        </authorList>
    </citation>
    <scope>NUCLEOTIDE SEQUENCE [LARGE SCALE GENOMIC DNA]</scope>
    <source>
        <strain evidence="4">CCUG 57942</strain>
    </source>
</reference>
<name>A0ABW4Z9Q0_9BACT</name>
<evidence type="ECO:0000259" key="2">
    <source>
        <dbReference type="Pfam" id="PF07589"/>
    </source>
</evidence>
<accession>A0ABW4Z9Q0</accession>
<feature type="chain" id="PRO_5045104398" evidence="1">
    <location>
        <begin position="20"/>
        <end position="206"/>
    </location>
</feature>